<protein>
    <submittedName>
        <fullName evidence="11">Putative low-density lipoprotein receptor-related protein</fullName>
    </submittedName>
</protein>
<keyword evidence="2 9" id="KW-0812">Transmembrane</keyword>
<evidence type="ECO:0000256" key="3">
    <source>
        <dbReference type="ARBA" id="ARBA00022737"/>
    </source>
</evidence>
<evidence type="ECO:0000256" key="7">
    <source>
        <dbReference type="PROSITE-ProRule" id="PRU00124"/>
    </source>
</evidence>
<evidence type="ECO:0000259" key="10">
    <source>
        <dbReference type="PROSITE" id="PS50835"/>
    </source>
</evidence>
<evidence type="ECO:0000256" key="1">
    <source>
        <dbReference type="ARBA" id="ARBA00004167"/>
    </source>
</evidence>
<keyword evidence="4 9" id="KW-1133">Transmembrane helix</keyword>
<dbReference type="InterPro" id="IPR050685">
    <property type="entry name" value="LDLR"/>
</dbReference>
<name>A0A224XQG0_9HEMI</name>
<feature type="compositionally biased region" description="Polar residues" evidence="8">
    <location>
        <begin position="406"/>
        <end position="418"/>
    </location>
</feature>
<dbReference type="PROSITE" id="PS50068">
    <property type="entry name" value="LDLRA_2"/>
    <property type="match status" value="2"/>
</dbReference>
<keyword evidence="11" id="KW-0449">Lipoprotein</keyword>
<organism evidence="11">
    <name type="scientific">Panstrongylus lignarius</name>
    <dbReference type="NCBI Taxonomy" id="156445"/>
    <lineage>
        <taxon>Eukaryota</taxon>
        <taxon>Metazoa</taxon>
        <taxon>Ecdysozoa</taxon>
        <taxon>Arthropoda</taxon>
        <taxon>Hexapoda</taxon>
        <taxon>Insecta</taxon>
        <taxon>Pterygota</taxon>
        <taxon>Neoptera</taxon>
        <taxon>Paraneoptera</taxon>
        <taxon>Hemiptera</taxon>
        <taxon>Heteroptera</taxon>
        <taxon>Panheteroptera</taxon>
        <taxon>Cimicomorpha</taxon>
        <taxon>Reduviidae</taxon>
        <taxon>Triatominae</taxon>
        <taxon>Panstrongylus</taxon>
    </lineage>
</organism>
<dbReference type="InterPro" id="IPR013783">
    <property type="entry name" value="Ig-like_fold"/>
</dbReference>
<dbReference type="EMBL" id="GFTR01006043">
    <property type="protein sequence ID" value="JAW10383.1"/>
    <property type="molecule type" value="Transcribed_RNA"/>
</dbReference>
<comment type="subcellular location">
    <subcellularLocation>
        <location evidence="1">Membrane</location>
        <topology evidence="1">Single-pass membrane protein</topology>
    </subcellularLocation>
</comment>
<keyword evidence="11" id="KW-0675">Receptor</keyword>
<proteinExistence type="predicted"/>
<accession>A0A224XQG0</accession>
<dbReference type="InterPro" id="IPR007110">
    <property type="entry name" value="Ig-like_dom"/>
</dbReference>
<feature type="transmembrane region" description="Helical" evidence="9">
    <location>
        <begin position="250"/>
        <end position="275"/>
    </location>
</feature>
<keyword evidence="5 9" id="KW-0472">Membrane</keyword>
<dbReference type="Gene3D" id="2.60.40.10">
    <property type="entry name" value="Immunoglobulins"/>
    <property type="match status" value="1"/>
</dbReference>
<evidence type="ECO:0000313" key="11">
    <source>
        <dbReference type="EMBL" id="JAW10383.1"/>
    </source>
</evidence>
<reference evidence="11" key="1">
    <citation type="journal article" date="2018" name="PLoS Negl. Trop. Dis.">
        <title>An insight into the salivary gland and fat body transcriptome of Panstrongylus lignarius (Hemiptera: Heteroptera), the main vector of Chagas disease in Peru.</title>
        <authorList>
            <person name="Nevoa J.C."/>
            <person name="Mendes M.T."/>
            <person name="da Silva M.V."/>
            <person name="Soares S.C."/>
            <person name="Oliveira C.J.F."/>
            <person name="Ribeiro J.M.C."/>
        </authorList>
    </citation>
    <scope>NUCLEOTIDE SEQUENCE</scope>
</reference>
<keyword evidence="6" id="KW-1015">Disulfide bond</keyword>
<comment type="caution">
    <text evidence="7">Lacks conserved residue(s) required for the propagation of feature annotation.</text>
</comment>
<dbReference type="AlphaFoldDB" id="A0A224XQG0"/>
<evidence type="ECO:0000256" key="8">
    <source>
        <dbReference type="SAM" id="MobiDB-lite"/>
    </source>
</evidence>
<dbReference type="InterPro" id="IPR002172">
    <property type="entry name" value="LDrepeatLR_classA_rpt"/>
</dbReference>
<feature type="region of interest" description="Disordered" evidence="8">
    <location>
        <begin position="364"/>
        <end position="418"/>
    </location>
</feature>
<dbReference type="GO" id="GO:0005886">
    <property type="term" value="C:plasma membrane"/>
    <property type="evidence" value="ECO:0007669"/>
    <property type="project" value="TreeGrafter"/>
</dbReference>
<dbReference type="PRINTS" id="PR00261">
    <property type="entry name" value="LDLRECEPTOR"/>
</dbReference>
<evidence type="ECO:0000256" key="9">
    <source>
        <dbReference type="SAM" id="Phobius"/>
    </source>
</evidence>
<dbReference type="Gene3D" id="4.10.1220.10">
    <property type="entry name" value="EGF-type module"/>
    <property type="match status" value="1"/>
</dbReference>
<dbReference type="CDD" id="cd00112">
    <property type="entry name" value="LDLa"/>
    <property type="match status" value="1"/>
</dbReference>
<sequence length="418" mass="47378">MLQTLYLIIFYLYSLYRVSGCGGMNLAIYDNVGKFLSKTYIARDVNDTLILICTIKLDHSNEYTPKLAWVLPNSNNRLHPRQYKIDGSDLSIRLVVEHLQETDHGQYLCIDGNKKDSSINISLIIRRSLDCGKGVFCDNHCILERFKCDGVPDCKNGKDEFVSFCGIDTCQNKIKCENGRCIPQSWCCNSINENCTKKWDIMCCPKIKGRMNYDFNTVAGPFHDADVFRKYGDPPINYLNNPQHYSDLNFLQTTVFAVFGCAILFMLIVTALVVVMQCKLQMRRNLQSQLINRQRIYGNNTYHRPLNQEMEIMDMVVGRYNQGTGNSDHQQDQVRNAGRLRVTYSISTGVEIVGKPVEPPPYSQIAALPPSLQGPPPPYLPTSTEEDVTLLKGRSGRSERRGLSKVQATSEPTLTNLN</sequence>
<keyword evidence="3" id="KW-0677">Repeat</keyword>
<evidence type="ECO:0000256" key="4">
    <source>
        <dbReference type="ARBA" id="ARBA00022989"/>
    </source>
</evidence>
<dbReference type="InterPro" id="IPR036179">
    <property type="entry name" value="Ig-like_dom_sf"/>
</dbReference>
<evidence type="ECO:0000256" key="5">
    <source>
        <dbReference type="ARBA" id="ARBA00023136"/>
    </source>
</evidence>
<dbReference type="SUPFAM" id="SSF48726">
    <property type="entry name" value="Immunoglobulin"/>
    <property type="match status" value="1"/>
</dbReference>
<evidence type="ECO:0000256" key="6">
    <source>
        <dbReference type="ARBA" id="ARBA00023157"/>
    </source>
</evidence>
<dbReference type="PANTHER" id="PTHR24270">
    <property type="entry name" value="LOW-DENSITY LIPOPROTEIN RECEPTOR-RELATED"/>
    <property type="match status" value="1"/>
</dbReference>
<dbReference type="PROSITE" id="PS50835">
    <property type="entry name" value="IG_LIKE"/>
    <property type="match status" value="1"/>
</dbReference>
<feature type="domain" description="Ig-like" evidence="10">
    <location>
        <begin position="46"/>
        <end position="120"/>
    </location>
</feature>
<evidence type="ECO:0000256" key="2">
    <source>
        <dbReference type="ARBA" id="ARBA00022692"/>
    </source>
</evidence>
<dbReference type="PANTHER" id="PTHR24270:SF61">
    <property type="entry name" value="EGF-LIKE DOMAIN-CONTAINING PROTEIN"/>
    <property type="match status" value="1"/>
</dbReference>